<dbReference type="Gene3D" id="3.40.50.720">
    <property type="entry name" value="NAD(P)-binding Rossmann-like Domain"/>
    <property type="match status" value="1"/>
</dbReference>
<dbReference type="PRINTS" id="PR00081">
    <property type="entry name" value="GDHRDH"/>
</dbReference>
<dbReference type="InterPro" id="IPR002347">
    <property type="entry name" value="SDR_fam"/>
</dbReference>
<dbReference type="InterPro" id="IPR045309">
    <property type="entry name" value="ABA2-like"/>
</dbReference>
<reference evidence="7" key="2">
    <citation type="submission" date="2023-04" db="EMBL/GenBank/DDBJ databases">
        <authorList>
            <person name="Bruccoleri R.E."/>
            <person name="Oakeley E.J."/>
            <person name="Faust A.-M."/>
            <person name="Dessus-Babus S."/>
            <person name="Altorfer M."/>
            <person name="Burckhardt D."/>
            <person name="Oertli M."/>
            <person name="Naumann U."/>
            <person name="Petersen F."/>
            <person name="Wong J."/>
        </authorList>
    </citation>
    <scope>NUCLEOTIDE SEQUENCE</scope>
    <source>
        <strain evidence="7">GSM-AAB239-AS_SAM_17_03QT</strain>
        <tissue evidence="7">Leaf</tissue>
    </source>
</reference>
<dbReference type="SUPFAM" id="SSF51735">
    <property type="entry name" value="NAD(P)-binding Rossmann-fold domains"/>
    <property type="match status" value="1"/>
</dbReference>
<dbReference type="PROSITE" id="PS00061">
    <property type="entry name" value="ADH_SHORT"/>
    <property type="match status" value="1"/>
</dbReference>
<dbReference type="PANTHER" id="PTHR43180:SF30">
    <property type="entry name" value="MOMILACTONE A SYNTHASE"/>
    <property type="match status" value="1"/>
</dbReference>
<dbReference type="PANTHER" id="PTHR43180">
    <property type="entry name" value="3-OXOACYL-(ACYL-CARRIER-PROTEIN) REDUCTASE (AFU_ORTHOLOGUE AFUA_6G11210)"/>
    <property type="match status" value="1"/>
</dbReference>
<reference evidence="7" key="1">
    <citation type="journal article" date="2023" name="GigaByte">
        <title>Genome assembly of the bearded iris, Iris pallida Lam.</title>
        <authorList>
            <person name="Bruccoleri R.E."/>
            <person name="Oakeley E.J."/>
            <person name="Faust A.M.E."/>
            <person name="Altorfer M."/>
            <person name="Dessus-Babus S."/>
            <person name="Burckhardt D."/>
            <person name="Oertli M."/>
            <person name="Naumann U."/>
            <person name="Petersen F."/>
            <person name="Wong J."/>
        </authorList>
    </citation>
    <scope>NUCLEOTIDE SEQUENCE</scope>
    <source>
        <strain evidence="7">GSM-AAB239-AS_SAM_17_03QT</strain>
    </source>
</reference>
<gene>
    <name evidence="7" type="ORF">M6B38_107565</name>
</gene>
<evidence type="ECO:0000256" key="3">
    <source>
        <dbReference type="ARBA" id="ARBA00050958"/>
    </source>
</evidence>
<dbReference type="CDD" id="cd05326">
    <property type="entry name" value="secoisolariciresinol-DH_like_SDR_c"/>
    <property type="match status" value="1"/>
</dbReference>
<sequence>MGSVSDLPVVARKLEGKVAVITGGASGIGECTARLFCRHGAKVVIADVQDELGNAVCADLGSAAAFVHCDVTDEDDISKAVDYAVEKFGKLDIMFNNAGITDSKKKSIVEYPKSDLEKVLGVNLVGPFLGTKHAARAMIPAGRGCIISTSSAAALSTGLASHGYTCSKHAVVGLTKSAASELGRFGIRVNCVSPHGVSTPLVTGFLNLTDEEFEGLVASVSNLKGVILKAEDIANAVLYLASDDAKYVSGLNLVVDGGFSLGNPSLQGTFMGVGT</sequence>
<organism evidence="7 8">
    <name type="scientific">Iris pallida</name>
    <name type="common">Sweet iris</name>
    <dbReference type="NCBI Taxonomy" id="29817"/>
    <lineage>
        <taxon>Eukaryota</taxon>
        <taxon>Viridiplantae</taxon>
        <taxon>Streptophyta</taxon>
        <taxon>Embryophyta</taxon>
        <taxon>Tracheophyta</taxon>
        <taxon>Spermatophyta</taxon>
        <taxon>Magnoliopsida</taxon>
        <taxon>Liliopsida</taxon>
        <taxon>Asparagales</taxon>
        <taxon>Iridaceae</taxon>
        <taxon>Iridoideae</taxon>
        <taxon>Irideae</taxon>
        <taxon>Iris</taxon>
    </lineage>
</organism>
<protein>
    <recommendedName>
        <fullName evidence="6">Noroxomaritidine/norcraugsodine reductase</fullName>
    </recommendedName>
</protein>
<dbReference type="NCBIfam" id="NF005559">
    <property type="entry name" value="PRK07231.1"/>
    <property type="match status" value="1"/>
</dbReference>
<evidence type="ECO:0000256" key="6">
    <source>
        <dbReference type="ARBA" id="ARBA00069361"/>
    </source>
</evidence>
<keyword evidence="8" id="KW-1185">Reference proteome</keyword>
<proteinExistence type="inferred from homology"/>
<evidence type="ECO:0000256" key="2">
    <source>
        <dbReference type="ARBA" id="ARBA00025714"/>
    </source>
</evidence>
<dbReference type="PRINTS" id="PR00080">
    <property type="entry name" value="SDRFAMILY"/>
</dbReference>
<comment type="function">
    <text evidence="5">In the Amaryllidaceae alkaloids biosynthesic pathway, catalyzes the conversion of noroxomaritidine to oxomaritidine, a precursor of haemanthamine- and crinamine-type alkaloids, promising anticancer agents. Can also, to some extent, catalyze the condensation of 3,4-dihydroxybenzaldehyde (3,4-DHBA) and tyramine to produce norbelladine, and of isovanillin and tyramine to produce 4'-O-methylnorbelladine.</text>
</comment>
<evidence type="ECO:0000256" key="4">
    <source>
        <dbReference type="ARBA" id="ARBA00052456"/>
    </source>
</evidence>
<dbReference type="GO" id="GO:0016616">
    <property type="term" value="F:oxidoreductase activity, acting on the CH-OH group of donors, NAD or NADP as acceptor"/>
    <property type="evidence" value="ECO:0007669"/>
    <property type="project" value="InterPro"/>
</dbReference>
<dbReference type="EMBL" id="JANAVB010036615">
    <property type="protein sequence ID" value="KAJ6803253.1"/>
    <property type="molecule type" value="Genomic_DNA"/>
</dbReference>
<accession>A0AAX6EGX9</accession>
<comment type="caution">
    <text evidence="7">The sequence shown here is derived from an EMBL/GenBank/DDBJ whole genome shotgun (WGS) entry which is preliminary data.</text>
</comment>
<dbReference type="InterPro" id="IPR020904">
    <property type="entry name" value="Sc_DH/Rdtase_CS"/>
</dbReference>
<dbReference type="Proteomes" id="UP001140949">
    <property type="component" value="Unassembled WGS sequence"/>
</dbReference>
<name>A0AAX6EGX9_IRIPA</name>
<dbReference type="FunFam" id="3.40.50.720:FF:000084">
    <property type="entry name" value="Short-chain dehydrogenase reductase"/>
    <property type="match status" value="1"/>
</dbReference>
<dbReference type="Pfam" id="PF13561">
    <property type="entry name" value="adh_short_C2"/>
    <property type="match status" value="1"/>
</dbReference>
<comment type="similarity">
    <text evidence="2">Belongs to the short-chain dehydrogenases/reductases (SDR) family. SDR65C subfamily.</text>
</comment>
<evidence type="ECO:0000313" key="8">
    <source>
        <dbReference type="Proteomes" id="UP001140949"/>
    </source>
</evidence>
<evidence type="ECO:0000256" key="5">
    <source>
        <dbReference type="ARBA" id="ARBA00055943"/>
    </source>
</evidence>
<evidence type="ECO:0000256" key="1">
    <source>
        <dbReference type="ARBA" id="ARBA00023002"/>
    </source>
</evidence>
<evidence type="ECO:0000313" key="7">
    <source>
        <dbReference type="EMBL" id="KAJ6803253.1"/>
    </source>
</evidence>
<dbReference type="AlphaFoldDB" id="A0AAX6EGX9"/>
<keyword evidence="1" id="KW-0560">Oxidoreductase</keyword>
<comment type="catalytic activity">
    <reaction evidence="3">
        <text>(10bS,4aR)-noroxomaritidine + NADPH + H(+) = (10bS,4aR)-oxomaritidine + NADP(+)</text>
        <dbReference type="Rhea" id="RHEA:63200"/>
        <dbReference type="ChEBI" id="CHEBI:15378"/>
        <dbReference type="ChEBI" id="CHEBI:57783"/>
        <dbReference type="ChEBI" id="CHEBI:58349"/>
        <dbReference type="ChEBI" id="CHEBI:133996"/>
        <dbReference type="ChEBI" id="CHEBI:146209"/>
    </reaction>
    <physiologicalReaction direction="left-to-right" evidence="3">
        <dbReference type="Rhea" id="RHEA:63201"/>
    </physiologicalReaction>
</comment>
<dbReference type="InterPro" id="IPR036291">
    <property type="entry name" value="NAD(P)-bd_dom_sf"/>
</dbReference>
<comment type="catalytic activity">
    <reaction evidence="4">
        <text>(10bR,4aS)-noroxomaritidine + NADPH + H(+) = (10bR,4aS)-oxomaritidine + NADP(+)</text>
        <dbReference type="Rhea" id="RHEA:63196"/>
        <dbReference type="ChEBI" id="CHEBI:15378"/>
        <dbReference type="ChEBI" id="CHEBI:57783"/>
        <dbReference type="ChEBI" id="CHEBI:58349"/>
        <dbReference type="ChEBI" id="CHEBI:133995"/>
        <dbReference type="ChEBI" id="CHEBI:146208"/>
    </reaction>
    <physiologicalReaction direction="left-to-right" evidence="4">
        <dbReference type="Rhea" id="RHEA:63197"/>
    </physiologicalReaction>
</comment>